<protein>
    <recommendedName>
        <fullName evidence="8">Superkiller protein 3</fullName>
    </recommendedName>
</protein>
<organism evidence="6 7">
    <name type="scientific">Cryptococcus tetragattii IND107</name>
    <dbReference type="NCBI Taxonomy" id="1296105"/>
    <lineage>
        <taxon>Eukaryota</taxon>
        <taxon>Fungi</taxon>
        <taxon>Dikarya</taxon>
        <taxon>Basidiomycota</taxon>
        <taxon>Agaricomycotina</taxon>
        <taxon>Tremellomycetes</taxon>
        <taxon>Tremellales</taxon>
        <taxon>Cryptococcaceae</taxon>
        <taxon>Cryptococcus</taxon>
        <taxon>Cryptococcus gattii species complex</taxon>
    </lineage>
</organism>
<dbReference type="SUPFAM" id="SSF48452">
    <property type="entry name" value="TPR-like"/>
    <property type="match status" value="3"/>
</dbReference>
<evidence type="ECO:0008006" key="8">
    <source>
        <dbReference type="Google" id="ProtNLM"/>
    </source>
</evidence>
<feature type="repeat" description="TPR" evidence="3">
    <location>
        <begin position="806"/>
        <end position="839"/>
    </location>
</feature>
<accession>A0ABR3C7S1</accession>
<feature type="repeat" description="TPR" evidence="3">
    <location>
        <begin position="840"/>
        <end position="873"/>
    </location>
</feature>
<dbReference type="PANTHER" id="PTHR15704:SF7">
    <property type="entry name" value="SUPERKILLER COMPLEX PROTEIN 3"/>
    <property type="match status" value="1"/>
</dbReference>
<feature type="repeat" description="TPR" evidence="3">
    <location>
        <begin position="1092"/>
        <end position="1125"/>
    </location>
</feature>
<dbReference type="Pfam" id="PF13432">
    <property type="entry name" value="TPR_16"/>
    <property type="match status" value="3"/>
</dbReference>
<comment type="caution">
    <text evidence="6">The sequence shown here is derived from an EMBL/GenBank/DDBJ whole genome shotgun (WGS) entry which is preliminary data.</text>
</comment>
<evidence type="ECO:0000256" key="4">
    <source>
        <dbReference type="SAM" id="Coils"/>
    </source>
</evidence>
<dbReference type="PROSITE" id="PS50293">
    <property type="entry name" value="TPR_REGION"/>
    <property type="match status" value="1"/>
</dbReference>
<dbReference type="InterPro" id="IPR039226">
    <property type="entry name" value="Ski3/TTC37"/>
</dbReference>
<dbReference type="PROSITE" id="PS50005">
    <property type="entry name" value="TPR"/>
    <property type="match status" value="4"/>
</dbReference>
<dbReference type="PANTHER" id="PTHR15704">
    <property type="entry name" value="SUPERKILLER 3 PROTEIN-RELATED"/>
    <property type="match status" value="1"/>
</dbReference>
<feature type="region of interest" description="Disordered" evidence="5">
    <location>
        <begin position="407"/>
        <end position="454"/>
    </location>
</feature>
<feature type="coiled-coil region" evidence="4">
    <location>
        <begin position="1218"/>
        <end position="1245"/>
    </location>
</feature>
<keyword evidence="4" id="KW-0175">Coiled coil</keyword>
<proteinExistence type="predicted"/>
<evidence type="ECO:0000313" key="7">
    <source>
        <dbReference type="Proteomes" id="UP000054399"/>
    </source>
</evidence>
<feature type="compositionally biased region" description="Basic and acidic residues" evidence="5">
    <location>
        <begin position="416"/>
        <end position="426"/>
    </location>
</feature>
<reference evidence="7" key="1">
    <citation type="submission" date="2015-01" db="EMBL/GenBank/DDBJ databases">
        <title>The Genome Sequence of Cryptococcus gattii MMRL2647.</title>
        <authorList>
            <consortium name="The Broad Institute Genomics Platform"/>
            <person name="Cuomo C."/>
            <person name="Litvintseva A."/>
            <person name="Chen Y."/>
            <person name="Heitman J."/>
            <person name="Sun S."/>
            <person name="Springer D."/>
            <person name="Dromer F."/>
            <person name="Young S."/>
            <person name="Zeng Q."/>
            <person name="Gargeya S."/>
            <person name="Abouelleil A."/>
            <person name="Alvarado L."/>
            <person name="Chapman S.B."/>
            <person name="Gainer-Dewar J."/>
            <person name="Goldberg J."/>
            <person name="Griggs A."/>
            <person name="Gujja S."/>
            <person name="Hansen M."/>
            <person name="Howarth C."/>
            <person name="Imamovic A."/>
            <person name="Larimer J."/>
            <person name="Murphy C."/>
            <person name="Naylor J."/>
            <person name="Pearson M."/>
            <person name="Priest M."/>
            <person name="Roberts A."/>
            <person name="Saif S."/>
            <person name="Shea T."/>
            <person name="Sykes S."/>
            <person name="Wortman J."/>
            <person name="Nusbaum C."/>
            <person name="Birren B."/>
        </authorList>
    </citation>
    <scope>NUCLEOTIDE SEQUENCE [LARGE SCALE GENOMIC DNA]</scope>
    <source>
        <strain evidence="7">IND107</strain>
    </source>
</reference>
<feature type="repeat" description="TPR" evidence="3">
    <location>
        <begin position="41"/>
        <end position="74"/>
    </location>
</feature>
<keyword evidence="2 3" id="KW-0802">TPR repeat</keyword>
<dbReference type="Proteomes" id="UP000054399">
    <property type="component" value="Unassembled WGS sequence"/>
</dbReference>
<dbReference type="Gene3D" id="1.25.40.10">
    <property type="entry name" value="Tetratricopeptide repeat domain"/>
    <property type="match status" value="5"/>
</dbReference>
<gene>
    <name evidence="6" type="ORF">I308_100354</name>
</gene>
<keyword evidence="7" id="KW-1185">Reference proteome</keyword>
<dbReference type="SMART" id="SM00028">
    <property type="entry name" value="TPR"/>
    <property type="match status" value="11"/>
</dbReference>
<dbReference type="InterPro" id="IPR019734">
    <property type="entry name" value="TPR_rpt"/>
</dbReference>
<evidence type="ECO:0000256" key="5">
    <source>
        <dbReference type="SAM" id="MobiDB-lite"/>
    </source>
</evidence>
<keyword evidence="1" id="KW-0677">Repeat</keyword>
<evidence type="ECO:0000256" key="2">
    <source>
        <dbReference type="ARBA" id="ARBA00022803"/>
    </source>
</evidence>
<name>A0ABR3C7S1_9TREE</name>
<dbReference type="RefSeq" id="XP_066616826.1">
    <property type="nucleotide sequence ID" value="XM_066754925.1"/>
</dbReference>
<dbReference type="Pfam" id="PF13181">
    <property type="entry name" value="TPR_8"/>
    <property type="match status" value="1"/>
</dbReference>
<dbReference type="EMBL" id="ATAM02000001">
    <property type="protein sequence ID" value="KAL0255549.1"/>
    <property type="molecule type" value="Genomic_DNA"/>
</dbReference>
<dbReference type="GeneID" id="91987212"/>
<evidence type="ECO:0000256" key="1">
    <source>
        <dbReference type="ARBA" id="ARBA00022737"/>
    </source>
</evidence>
<dbReference type="InterPro" id="IPR011990">
    <property type="entry name" value="TPR-like_helical_dom_sf"/>
</dbReference>
<sequence>MATKSALKSIKAHLGEKNSESALYEATELLKSIGPDSSDADQVLVFRGLALTQLQRLDEAEKSYLHAYKLNPDNPLASVGLRRLYDKDQNWGKLATFLEVQVQTAFEKQDNEKLAEALKELLDVREKHGPEEKLYRTLDLLLPSSPVAGLLQSVTPPQGTYIPLAIPVYPPTSDTLPGLPSPLPHPVHLAGSLSLALVSLIRSEIEIKKKIDARVDNERKRLGAGTEKDVRKKVDREILGTDGMRLINLWKEVGGHPQVEEEVRREVEVREFEFWRRLVAALPVDNKAASKSKESAGKASQAEIPAKASNELVEPALFKAKQYVAPSRTEALSHVNALAEGFVLLGISAKGAEEGWRWVLEGKNEPTLFYDIDLLHKYLDAFPGSPMACFIEEYCRWFKRPLPEMEEDSSTPEVLEGDKKVEDSDKQRKRHRGGRGALAKRQSRRAHLRETHVSEDVEKEEREELFSSMTKLVDQLPMSIFAHRVMARIALEDGDWSSAIGFAEKARKLLTGLETERDTTLSNVRADLDTALGVALVPYYPPKHHVRAARILETVLKTRPTNNEARFARAQIYETAGQWSDARQHFEKIVQDGINEKERLDSKEEVGWCLVNEGKLEEGRDMLEEVIQVRDTKTEKEKEAEARERGRTWWRLGKTEWRVGDEESKQHAEEWFMASIRAYPDFAASYTSLGVCYSSATPPDNERALKCFQRAFELDATETDAAHRLANGYADEDEWARVRTIAMRVMEGEGGLEGVAGGEALNPKGRFAPQNGWAWKALGSTEMHYKKFAEAAAAYQIALRADDQDVSTWIMLGESYVKSGRHMAGLKTFDHALTLNPHHWRAYYNIGQTQSQLGAFDKAIEAYQKVLEITQNEDVGVIAALAEANLSLGRQTGAGGFRERSRGAFHRAIELAMKVLKTGKTHKAWGWKLIGDATYELSGQESSLDEAQDSFTVVQSVLTFLVEDGIDRRSKAPGVGHAANLLQDAVSTTTSLRASIFAFAYRAHILKNEPRVIDPALYDYASALHKLASKLVDTEERKQCLKTAISAIRTALDRNAGDERLWNALGVICATAGPQVAQHAFVVSLELYSKDPVVWVNLGYLYLRLDDLDLANQCFLKAQIIDPDCARAWYGQGLLADRHGDKEHAKALFSHSVTLSAQSLLEADLALAAATFMQFFRPNASVDSGLLHQPAFALKHYCHQRPSDSTAAHLYALICERLGLVEEAALSLENAAAVLEEEFERAESGEIENLYSIALCNLGRVRLSAGRYLESLDALNNCWELIASSSEPSAVSLKPQCKLLQGLAFYWLGQIDESLEAFQASLDEAIQNQDYEVKEKVAVLLSRTLWGLGGKDAKETAKSNLMECLSRERPSLEVISTLAAIGLVSSDADLTNAAISELFTRPIAERVQDPSGQATLVLYLHAIFEGREEDAYEILQSAFQTTPASLSVRNRLAEALIKAGKSQDALDVFAVKDIKEGAADVKAKEERLLGIGKLMEGDARGMKTIMRSVMLAPWEDESWQALAWGKKVVEEAGLVEAKEEVAKDDAATEIKLTE</sequence>
<evidence type="ECO:0000256" key="3">
    <source>
        <dbReference type="PROSITE-ProRule" id="PRU00339"/>
    </source>
</evidence>
<reference evidence="6 7" key="2">
    <citation type="submission" date="2024-01" db="EMBL/GenBank/DDBJ databases">
        <title>Comparative genomics of Cryptococcus and Kwoniella reveals pathogenesis evolution and contrasting modes of karyotype evolution via chromosome fusion or intercentromeric recombination.</title>
        <authorList>
            <person name="Coelho M.A."/>
            <person name="David-Palma M."/>
            <person name="Shea T."/>
            <person name="Bowers K."/>
            <person name="Mcginley-Smith S."/>
            <person name="Mohammad A.W."/>
            <person name="Gnirke A."/>
            <person name="Yurkov A.M."/>
            <person name="Nowrousian M."/>
            <person name="Sun S."/>
            <person name="Cuomo C.A."/>
            <person name="Heitman J."/>
        </authorList>
    </citation>
    <scope>NUCLEOTIDE SEQUENCE [LARGE SCALE GENOMIC DNA]</scope>
    <source>
        <strain evidence="6 7">IND107</strain>
    </source>
</reference>
<evidence type="ECO:0000313" key="6">
    <source>
        <dbReference type="EMBL" id="KAL0255549.1"/>
    </source>
</evidence>